<comment type="caution">
    <text evidence="3">The sequence shown here is derived from an EMBL/GenBank/DDBJ whole genome shotgun (WGS) entry which is preliminary data.</text>
</comment>
<dbReference type="Gene3D" id="2.130.10.30">
    <property type="entry name" value="Regulator of chromosome condensation 1/beta-lactamase-inhibitor protein II"/>
    <property type="match status" value="1"/>
</dbReference>
<dbReference type="PRINTS" id="PR00633">
    <property type="entry name" value="RCCNDNSATION"/>
</dbReference>
<keyword evidence="4" id="KW-1185">Reference proteome</keyword>
<dbReference type="AlphaFoldDB" id="A0AAD5K194"/>
<dbReference type="SUPFAM" id="SSF50985">
    <property type="entry name" value="RCC1/BLIP-II"/>
    <property type="match status" value="1"/>
</dbReference>
<evidence type="ECO:0000256" key="1">
    <source>
        <dbReference type="ARBA" id="ARBA00022737"/>
    </source>
</evidence>
<dbReference type="InterPro" id="IPR009091">
    <property type="entry name" value="RCC1/BLIP-II"/>
</dbReference>
<reference evidence="3" key="1">
    <citation type="journal article" date="2022" name="IScience">
        <title>Evolution of zygomycete secretomes and the origins of terrestrial fungal ecologies.</title>
        <authorList>
            <person name="Chang Y."/>
            <person name="Wang Y."/>
            <person name="Mondo S."/>
            <person name="Ahrendt S."/>
            <person name="Andreopoulos W."/>
            <person name="Barry K."/>
            <person name="Beard J."/>
            <person name="Benny G.L."/>
            <person name="Blankenship S."/>
            <person name="Bonito G."/>
            <person name="Cuomo C."/>
            <person name="Desiro A."/>
            <person name="Gervers K.A."/>
            <person name="Hundley H."/>
            <person name="Kuo A."/>
            <person name="LaButti K."/>
            <person name="Lang B.F."/>
            <person name="Lipzen A."/>
            <person name="O'Donnell K."/>
            <person name="Pangilinan J."/>
            <person name="Reynolds N."/>
            <person name="Sandor L."/>
            <person name="Smith M.E."/>
            <person name="Tsang A."/>
            <person name="Grigoriev I.V."/>
            <person name="Stajich J.E."/>
            <person name="Spatafora J.W."/>
        </authorList>
    </citation>
    <scope>NUCLEOTIDE SEQUENCE</scope>
    <source>
        <strain evidence="3">RSA 2281</strain>
    </source>
</reference>
<reference evidence="3" key="2">
    <citation type="submission" date="2023-02" db="EMBL/GenBank/DDBJ databases">
        <authorList>
            <consortium name="DOE Joint Genome Institute"/>
            <person name="Mondo S.J."/>
            <person name="Chang Y."/>
            <person name="Wang Y."/>
            <person name="Ahrendt S."/>
            <person name="Andreopoulos W."/>
            <person name="Barry K."/>
            <person name="Beard J."/>
            <person name="Benny G.L."/>
            <person name="Blankenship S."/>
            <person name="Bonito G."/>
            <person name="Cuomo C."/>
            <person name="Desiro A."/>
            <person name="Gervers K.A."/>
            <person name="Hundley H."/>
            <person name="Kuo A."/>
            <person name="LaButti K."/>
            <person name="Lang B.F."/>
            <person name="Lipzen A."/>
            <person name="O'Donnell K."/>
            <person name="Pangilinan J."/>
            <person name="Reynolds N."/>
            <person name="Sandor L."/>
            <person name="Smith M.W."/>
            <person name="Tsang A."/>
            <person name="Grigoriev I.V."/>
            <person name="Stajich J.E."/>
            <person name="Spatafora J.W."/>
        </authorList>
    </citation>
    <scope>NUCLEOTIDE SEQUENCE</scope>
    <source>
        <strain evidence="3">RSA 2281</strain>
    </source>
</reference>
<dbReference type="EMBL" id="JAIXMP010000012">
    <property type="protein sequence ID" value="KAI9264375.1"/>
    <property type="molecule type" value="Genomic_DNA"/>
</dbReference>
<evidence type="ECO:0000256" key="2">
    <source>
        <dbReference type="PROSITE-ProRule" id="PRU00235"/>
    </source>
</evidence>
<sequence length="303" mass="34182">MWGWKPECQGNDFLQIWGNLAIKRMFGSFDQGWIGALGDDGIVWYYQYGSKERLKLTTGAKDADYCQDRKEILVLTETGYIDCYEQRADDDKLFAIKKRLANLPKVHAMAVSFSHVLFYTEGLNPIYVLGSNRYSQLGFDTTIQSVGDESIIPVEFFSGLMVQQASLACGPFHSAVVVDGELYTFGWKKNGRLGWGNSFTSQTDDHDDVIGLVEFRNEQGELVEDVYVIKVVCGTNHTMALDDEGRVWTCGSNQYKQLGRATQDDIDGSTFDDVFRLCTAYTGFAIDCYAGRWNSFIITQPHQ</sequence>
<dbReference type="PROSITE" id="PS50012">
    <property type="entry name" value="RCC1_3"/>
    <property type="match status" value="2"/>
</dbReference>
<accession>A0AAD5K194</accession>
<protein>
    <submittedName>
        <fullName evidence="3">Regulator of chromosome condensation 1/beta-lactamase-inhibitor protein II</fullName>
    </submittedName>
</protein>
<dbReference type="Pfam" id="PF13540">
    <property type="entry name" value="RCC1_2"/>
    <property type="match status" value="1"/>
</dbReference>
<feature type="repeat" description="RCC1" evidence="2">
    <location>
        <begin position="124"/>
        <end position="180"/>
    </location>
</feature>
<proteinExistence type="predicted"/>
<dbReference type="InterPro" id="IPR051625">
    <property type="entry name" value="Signaling_Regulatory_Domain"/>
</dbReference>
<dbReference type="Proteomes" id="UP001209540">
    <property type="component" value="Unassembled WGS sequence"/>
</dbReference>
<name>A0AAD5K194_9FUNG</name>
<evidence type="ECO:0000313" key="4">
    <source>
        <dbReference type="Proteomes" id="UP001209540"/>
    </source>
</evidence>
<keyword evidence="1" id="KW-0677">Repeat</keyword>
<evidence type="ECO:0000313" key="3">
    <source>
        <dbReference type="EMBL" id="KAI9264375.1"/>
    </source>
</evidence>
<feature type="repeat" description="RCC1" evidence="2">
    <location>
        <begin position="180"/>
        <end position="244"/>
    </location>
</feature>
<gene>
    <name evidence="3" type="ORF">BDA99DRAFT_55982</name>
</gene>
<dbReference type="InterPro" id="IPR000408">
    <property type="entry name" value="Reg_chr_condens"/>
</dbReference>
<dbReference type="PANTHER" id="PTHR22872">
    <property type="entry name" value="BTK-BINDING PROTEIN-RELATED"/>
    <property type="match status" value="1"/>
</dbReference>
<organism evidence="3 4">
    <name type="scientific">Phascolomyces articulosus</name>
    <dbReference type="NCBI Taxonomy" id="60185"/>
    <lineage>
        <taxon>Eukaryota</taxon>
        <taxon>Fungi</taxon>
        <taxon>Fungi incertae sedis</taxon>
        <taxon>Mucoromycota</taxon>
        <taxon>Mucoromycotina</taxon>
        <taxon>Mucoromycetes</taxon>
        <taxon>Mucorales</taxon>
        <taxon>Lichtheimiaceae</taxon>
        <taxon>Phascolomyces</taxon>
    </lineage>
</organism>